<dbReference type="GO" id="GO:0005524">
    <property type="term" value="F:ATP binding"/>
    <property type="evidence" value="ECO:0007669"/>
    <property type="project" value="UniProtKB-KW"/>
</dbReference>
<dbReference type="Proteomes" id="UP000824070">
    <property type="component" value="Unassembled WGS sequence"/>
</dbReference>
<feature type="binding site" evidence="6">
    <location>
        <position position="384"/>
    </location>
    <ligand>
        <name>Mg(2+)</name>
        <dbReference type="ChEBI" id="CHEBI:18420"/>
    </ligand>
</feature>
<evidence type="ECO:0000313" key="9">
    <source>
        <dbReference type="Proteomes" id="UP000824070"/>
    </source>
</evidence>
<dbReference type="GO" id="GO:0005737">
    <property type="term" value="C:cytoplasm"/>
    <property type="evidence" value="ECO:0007669"/>
    <property type="project" value="UniProtKB-SubCell"/>
</dbReference>
<dbReference type="GO" id="GO:0000287">
    <property type="term" value="F:magnesium ion binding"/>
    <property type="evidence" value="ECO:0007669"/>
    <property type="project" value="UniProtKB-UniRule"/>
</dbReference>
<gene>
    <name evidence="6" type="primary">ackA</name>
    <name evidence="8" type="ORF">IAC52_01800</name>
</gene>
<evidence type="ECO:0000256" key="5">
    <source>
        <dbReference type="ARBA" id="ARBA00022840"/>
    </source>
</evidence>
<dbReference type="PROSITE" id="PS01076">
    <property type="entry name" value="ACETATE_KINASE_2"/>
    <property type="match status" value="1"/>
</dbReference>
<comment type="cofactor">
    <cofactor evidence="6">
        <name>Mg(2+)</name>
        <dbReference type="ChEBI" id="CHEBI:18420"/>
    </cofactor>
    <cofactor evidence="6">
        <name>Mn(2+)</name>
        <dbReference type="ChEBI" id="CHEBI:29035"/>
    </cofactor>
    <text evidence="6">Mg(2+). Can also accept Mn(2+).</text>
</comment>
<comment type="subunit">
    <text evidence="6">Homodimer.</text>
</comment>
<evidence type="ECO:0000256" key="2">
    <source>
        <dbReference type="ARBA" id="ARBA00022679"/>
    </source>
</evidence>
<comment type="caution">
    <text evidence="8">The sequence shown here is derived from an EMBL/GenBank/DDBJ whole genome shotgun (WGS) entry which is preliminary data.</text>
</comment>
<dbReference type="InterPro" id="IPR004372">
    <property type="entry name" value="Ac/propionate_kinase"/>
</dbReference>
<protein>
    <recommendedName>
        <fullName evidence="6">Acetate kinase</fullName>
        <ecNumber evidence="6">2.7.2.1</ecNumber>
    </recommendedName>
    <alternativeName>
        <fullName evidence="6">Acetokinase</fullName>
    </alternativeName>
</protein>
<dbReference type="PANTHER" id="PTHR21060">
    <property type="entry name" value="ACETATE KINASE"/>
    <property type="match status" value="1"/>
</dbReference>
<sequence>MAKVMAVNAGSSSLKYKLFEMPEGKVLCSGMADRIGHDDGVFKIKFDGKELRKTLPLHDHAQAVKLLLEALTETGVLKELGEIKCVGHRVVQGGKYFSRSAEFDEDTAKKIAMLTPLDPLHAEAHLTGWKAFVQALPGVPEIAVFDTAFHQTMEPEDYVFPIPYEYTTEYDCRRYGAHGTSHKYLSIKGQEDFLQGHEHTRIITCHLGSGSSLAAIKDGKCVATSMGLTPLGGVMMGTRTGDLDPSVMDYLCTCTGKSAGEMYDIFNKKSGFLGVSGVSNDTRDVEDEALKGNERCKLACDLFARRVADYIGQYYVRLGGADLIIFSAGIGENSGFFRRLVLKRVEKALGLRIDYDKNEPLRGEEALISLPDSAIKVAIIPTDEEKMIAMDCYRRITDGLE</sequence>
<dbReference type="CDD" id="cd24010">
    <property type="entry name" value="ASKHA_NBD_AcK_PK"/>
    <property type="match status" value="1"/>
</dbReference>
<feature type="site" description="Transition state stabilizer" evidence="6">
    <location>
        <position position="239"/>
    </location>
</feature>
<organism evidence="8 9">
    <name type="scientific">Candidatus Alloenteromonas pullicola</name>
    <dbReference type="NCBI Taxonomy" id="2840784"/>
    <lineage>
        <taxon>Bacteria</taxon>
        <taxon>Bacillati</taxon>
        <taxon>Bacillota</taxon>
        <taxon>Bacillota incertae sedis</taxon>
        <taxon>Candidatus Alloenteromonas</taxon>
    </lineage>
</organism>
<comment type="similarity">
    <text evidence="1 6 7">Belongs to the acetokinase family.</text>
</comment>
<keyword evidence="3 6" id="KW-0547">Nucleotide-binding</keyword>
<accession>A0A9D1LNB0</accession>
<keyword evidence="5 6" id="KW-0067">ATP-binding</keyword>
<dbReference type="Gene3D" id="3.30.420.40">
    <property type="match status" value="2"/>
</dbReference>
<dbReference type="SUPFAM" id="SSF53067">
    <property type="entry name" value="Actin-like ATPase domain"/>
    <property type="match status" value="2"/>
</dbReference>
<dbReference type="PIRSF" id="PIRSF000722">
    <property type="entry name" value="Acetate_prop_kin"/>
    <property type="match status" value="1"/>
</dbReference>
<comment type="catalytic activity">
    <reaction evidence="6">
        <text>acetate + ATP = acetyl phosphate + ADP</text>
        <dbReference type="Rhea" id="RHEA:11352"/>
        <dbReference type="ChEBI" id="CHEBI:22191"/>
        <dbReference type="ChEBI" id="CHEBI:30089"/>
        <dbReference type="ChEBI" id="CHEBI:30616"/>
        <dbReference type="ChEBI" id="CHEBI:456216"/>
        <dbReference type="EC" id="2.7.2.1"/>
    </reaction>
</comment>
<feature type="binding site" evidence="6">
    <location>
        <position position="89"/>
    </location>
    <ligand>
        <name>substrate</name>
    </ligand>
</feature>
<comment type="pathway">
    <text evidence="6">Metabolic intermediate biosynthesis; acetyl-CoA biosynthesis; acetyl-CoA from acetate: step 1/2.</text>
</comment>
<dbReference type="PROSITE" id="PS01075">
    <property type="entry name" value="ACETATE_KINASE_1"/>
    <property type="match status" value="1"/>
</dbReference>
<keyword evidence="6" id="KW-0460">Magnesium</keyword>
<keyword evidence="6" id="KW-0479">Metal-binding</keyword>
<comment type="subcellular location">
    <subcellularLocation>
        <location evidence="6">Cytoplasm</location>
    </subcellularLocation>
</comment>
<evidence type="ECO:0000256" key="6">
    <source>
        <dbReference type="HAMAP-Rule" id="MF_00020"/>
    </source>
</evidence>
<reference evidence="8" key="1">
    <citation type="submission" date="2020-10" db="EMBL/GenBank/DDBJ databases">
        <authorList>
            <person name="Gilroy R."/>
        </authorList>
    </citation>
    <scope>NUCLEOTIDE SEQUENCE</scope>
    <source>
        <strain evidence="8">ChiGjej1B1-22543</strain>
    </source>
</reference>
<dbReference type="EMBL" id="DVMV01000013">
    <property type="protein sequence ID" value="HIU45011.1"/>
    <property type="molecule type" value="Genomic_DNA"/>
</dbReference>
<proteinExistence type="inferred from homology"/>
<feature type="site" description="Transition state stabilizer" evidence="6">
    <location>
        <position position="178"/>
    </location>
</feature>
<feature type="binding site" evidence="6">
    <location>
        <position position="15"/>
    </location>
    <ligand>
        <name>ATP</name>
        <dbReference type="ChEBI" id="CHEBI:30616"/>
    </ligand>
</feature>
<name>A0A9D1LNB0_9FIRM</name>
<keyword evidence="4 6" id="KW-0418">Kinase</keyword>
<dbReference type="InterPro" id="IPR043129">
    <property type="entry name" value="ATPase_NBD"/>
</dbReference>
<dbReference type="NCBIfam" id="TIGR00016">
    <property type="entry name" value="ackA"/>
    <property type="match status" value="1"/>
</dbReference>
<reference evidence="8" key="2">
    <citation type="journal article" date="2021" name="PeerJ">
        <title>Extensive microbial diversity within the chicken gut microbiome revealed by metagenomics and culture.</title>
        <authorList>
            <person name="Gilroy R."/>
            <person name="Ravi A."/>
            <person name="Getino M."/>
            <person name="Pursley I."/>
            <person name="Horton D.L."/>
            <person name="Alikhan N.F."/>
            <person name="Baker D."/>
            <person name="Gharbi K."/>
            <person name="Hall N."/>
            <person name="Watson M."/>
            <person name="Adriaenssens E.M."/>
            <person name="Foster-Nyarko E."/>
            <person name="Jarju S."/>
            <person name="Secka A."/>
            <person name="Antonio M."/>
            <person name="Oren A."/>
            <person name="Chaudhuri R.R."/>
            <person name="La Ragione R."/>
            <person name="Hildebrand F."/>
            <person name="Pallen M.J."/>
        </authorList>
    </citation>
    <scope>NUCLEOTIDE SEQUENCE</scope>
    <source>
        <strain evidence="8">ChiGjej1B1-22543</strain>
    </source>
</reference>
<dbReference type="GO" id="GO:0006083">
    <property type="term" value="P:acetate metabolic process"/>
    <property type="evidence" value="ECO:0007669"/>
    <property type="project" value="TreeGrafter"/>
</dbReference>
<dbReference type="InterPro" id="IPR000890">
    <property type="entry name" value="Aliphatic_acid_kin_short-chain"/>
</dbReference>
<dbReference type="GO" id="GO:0008776">
    <property type="term" value="F:acetate kinase activity"/>
    <property type="evidence" value="ECO:0007669"/>
    <property type="project" value="UniProtKB-UniRule"/>
</dbReference>
<dbReference type="PRINTS" id="PR00471">
    <property type="entry name" value="ACETATEKNASE"/>
</dbReference>
<keyword evidence="2 6" id="KW-0808">Transferase</keyword>
<feature type="binding site" evidence="6">
    <location>
        <begin position="206"/>
        <end position="210"/>
    </location>
    <ligand>
        <name>ATP</name>
        <dbReference type="ChEBI" id="CHEBI:30616"/>
    </ligand>
</feature>
<feature type="binding site" evidence="6">
    <location>
        <begin position="281"/>
        <end position="283"/>
    </location>
    <ligand>
        <name>ATP</name>
        <dbReference type="ChEBI" id="CHEBI:30616"/>
    </ligand>
</feature>
<feature type="binding site" evidence="6">
    <location>
        <position position="8"/>
    </location>
    <ligand>
        <name>Mg(2+)</name>
        <dbReference type="ChEBI" id="CHEBI:18420"/>
    </ligand>
</feature>
<dbReference type="InterPro" id="IPR023865">
    <property type="entry name" value="Aliphatic_acid_kinase_CS"/>
</dbReference>
<dbReference type="EC" id="2.7.2.1" evidence="6"/>
<dbReference type="Pfam" id="PF00871">
    <property type="entry name" value="Acetate_kinase"/>
    <property type="match status" value="1"/>
</dbReference>
<feature type="active site" description="Proton donor/acceptor" evidence="6">
    <location>
        <position position="146"/>
    </location>
</feature>
<evidence type="ECO:0000313" key="8">
    <source>
        <dbReference type="EMBL" id="HIU45011.1"/>
    </source>
</evidence>
<dbReference type="HAMAP" id="MF_00020">
    <property type="entry name" value="Acetate_kinase"/>
    <property type="match status" value="1"/>
</dbReference>
<evidence type="ECO:0000256" key="7">
    <source>
        <dbReference type="RuleBase" id="RU003835"/>
    </source>
</evidence>
<evidence type="ECO:0000256" key="4">
    <source>
        <dbReference type="ARBA" id="ARBA00022777"/>
    </source>
</evidence>
<dbReference type="GO" id="GO:0006085">
    <property type="term" value="P:acetyl-CoA biosynthetic process"/>
    <property type="evidence" value="ECO:0007669"/>
    <property type="project" value="UniProtKB-UniRule"/>
</dbReference>
<comment type="function">
    <text evidence="6">Catalyzes the formation of acetyl phosphate from acetate and ATP. Can also catalyze the reverse reaction.</text>
</comment>
<evidence type="ECO:0000256" key="1">
    <source>
        <dbReference type="ARBA" id="ARBA00008748"/>
    </source>
</evidence>
<dbReference type="PANTHER" id="PTHR21060:SF15">
    <property type="entry name" value="ACETATE KINASE-RELATED"/>
    <property type="match status" value="1"/>
</dbReference>
<dbReference type="AlphaFoldDB" id="A0A9D1LNB0"/>
<keyword evidence="6" id="KW-0963">Cytoplasm</keyword>
<feature type="binding site" evidence="6">
    <location>
        <begin position="329"/>
        <end position="333"/>
    </location>
    <ligand>
        <name>ATP</name>
        <dbReference type="ChEBI" id="CHEBI:30616"/>
    </ligand>
</feature>
<evidence type="ECO:0000256" key="3">
    <source>
        <dbReference type="ARBA" id="ARBA00022741"/>
    </source>
</evidence>